<dbReference type="AlphaFoldDB" id="A0AB39XG84"/>
<reference evidence="1" key="1">
    <citation type="submission" date="2024-08" db="EMBL/GenBank/DDBJ databases">
        <authorList>
            <person name="Chaddad Z."/>
            <person name="Lamrabet M."/>
            <person name="Bouhnik O."/>
            <person name="Alami S."/>
            <person name="Wipf D."/>
            <person name="Courty P.E."/>
            <person name="Missbah El Idrissi M."/>
        </authorList>
    </citation>
    <scope>NUCLEOTIDE SEQUENCE</scope>
    <source>
        <strain evidence="1">LLZ17</strain>
    </source>
</reference>
<sequence>MTVIADLLDRDPRDNRLINNGQARLIGTDEEARGELRIFVCEGRYADGFSRIIENFCRDIGKSSQQAAWVSGFYGSGKSHLLKMLGYLWSNEPFSDGMSPRALVEEMPESVRAALRELDTQGARAGGLFAAGGSMPSGQAERPRHSVLSIVLRAAKLPADFGKASFCLWLEDKGILDEVKAAVLAAGSTFDEEIDELYMSPIIPEAIAAQYPGESSKEVRERIRTQYKTPDMDIDRPQFVSMLKRVLKREGKNGKSPLTLILLDEVQIYIGDSQDRAGAIAEIAETLAKEFDSSVMLVGAGQSALQGTSQSNPQLVRLLDRFTIRVQLDDNDVETVTRKVLLRKKADARPLIEHCLDANEGAISRQLAETKIAVRASDRTIRVDDYPLLPVRRRFWDMCFRAADLQGTQSQLRSQLRILHDALAENAEKPLGAVVPADVLYEALKAALVQSGALPRDAYDRIEPLAGVYGADGVLAKRLAGLAFLISRLPTEAGADIGVRATPDHLADLLVDDLTIDQGAFRSRIRALVDRMVEDGNLVRIGEEVRIQTTEGRAWQQEFQKFRSHYGNDVSAIADARDKLVEEALAVVLRQVSSVHGDAKVPRKLVPHRGDRTPEKDGRNIPLWIRDGWRTSAKEARETARTLGSTDGIVHVFIDKPSNNDLKDVIVDLLAAKATLDKRGLGHGSSGGEARRGMETRQRVAQEHSVDIAEKLVGDSVVLLGGGATEPQATLSARLEAAVEIARKRLFPQFKDADRLAAEWEKALKTAREGGEHPFSAVGHMAEVDTHPVGRAVLGIIGAGKAGREVRQHFERDPYGWPKDAVDAALVALVRANKLTVILNGEPAAASALDGTAIGKATFRREDIAISARDKIALASLLQTLVGSIPNRDDLADPAREFLRRLRSLGGSAGGEAPLPAAPQLLLEDEAQALAGNALLRLLLDRKSEIEQAIESWTARAKLKTERMLRWRTAERLARHAEPFPEAATDLIELKSIREGRQLLESSDPLPAPIHRLREFLTKRLTAAHRELTDAVRGALDTLNANPVWAGLELAKKEAILAEVGLKLPTQPDVSDDERLAESLDRRPLGQWEAEIRGVSDLQVGAAQKAAQLSAPQTHRATIERGTIVRNKDEVNAWLDRQRTTLVAAVERGPVVIS</sequence>
<dbReference type="EMBL" id="CP165734">
    <property type="protein sequence ID" value="XDV56898.1"/>
    <property type="molecule type" value="Genomic_DNA"/>
</dbReference>
<dbReference type="NCBIfam" id="NF033441">
    <property type="entry name" value="BREX_BrxC"/>
    <property type="match status" value="1"/>
</dbReference>
<protein>
    <submittedName>
        <fullName evidence="1">BREX system P-loop protein BrxC</fullName>
    </submittedName>
</protein>
<dbReference type="InterPro" id="IPR047679">
    <property type="entry name" value="BREX_BrxC"/>
</dbReference>
<name>A0AB39XG84_9BRAD</name>
<dbReference type="RefSeq" id="WP_369721334.1">
    <property type="nucleotide sequence ID" value="NZ_CP165734.1"/>
</dbReference>
<organism evidence="1">
    <name type="scientific">Bradyrhizobium sp. LLZ17</name>
    <dbReference type="NCBI Taxonomy" id="3239388"/>
    <lineage>
        <taxon>Bacteria</taxon>
        <taxon>Pseudomonadati</taxon>
        <taxon>Pseudomonadota</taxon>
        <taxon>Alphaproteobacteria</taxon>
        <taxon>Hyphomicrobiales</taxon>
        <taxon>Nitrobacteraceae</taxon>
        <taxon>Bradyrhizobium</taxon>
    </lineage>
</organism>
<proteinExistence type="predicted"/>
<dbReference type="SUPFAM" id="SSF52540">
    <property type="entry name" value="P-loop containing nucleoside triphosphate hydrolases"/>
    <property type="match status" value="1"/>
</dbReference>
<gene>
    <name evidence="1" type="primary">brxC</name>
    <name evidence="1" type="ORF">AB8Z38_30570</name>
</gene>
<accession>A0AB39XG84</accession>
<evidence type="ECO:0000313" key="1">
    <source>
        <dbReference type="EMBL" id="XDV56898.1"/>
    </source>
</evidence>
<dbReference type="InterPro" id="IPR027417">
    <property type="entry name" value="P-loop_NTPase"/>
</dbReference>